<evidence type="ECO:0000256" key="5">
    <source>
        <dbReference type="ARBA" id="ARBA00046333"/>
    </source>
</evidence>
<gene>
    <name evidence="10" type="ORF">B9Q06_02655</name>
</gene>
<evidence type="ECO:0000259" key="9">
    <source>
        <dbReference type="Pfam" id="PF04412"/>
    </source>
</evidence>
<protein>
    <recommendedName>
        <fullName evidence="8">Phosphomevalonate dehydratase large subunit</fullName>
        <ecNumber evidence="7">4.2.1.182</ecNumber>
    </recommendedName>
</protein>
<evidence type="ECO:0000256" key="7">
    <source>
        <dbReference type="ARBA" id="ARBA00047176"/>
    </source>
</evidence>
<name>A0A2R6BC58_9ARCH</name>
<comment type="similarity">
    <text evidence="5">Belongs to the AcnX type II large subunit family.</text>
</comment>
<accession>A0A2R6BC58</accession>
<evidence type="ECO:0000256" key="8">
    <source>
        <dbReference type="ARBA" id="ARBA00047196"/>
    </source>
</evidence>
<evidence type="ECO:0000313" key="10">
    <source>
        <dbReference type="EMBL" id="PSN96249.1"/>
    </source>
</evidence>
<dbReference type="PANTHER" id="PTHR36577:SF3">
    <property type="entry name" value="DUF521 DOMAIN PROTEIN (AFU_ORTHOLOGUE AFUA_6G00490)"/>
    <property type="match status" value="1"/>
</dbReference>
<evidence type="ECO:0000256" key="1">
    <source>
        <dbReference type="ARBA" id="ARBA00023004"/>
    </source>
</evidence>
<evidence type="ECO:0000256" key="2">
    <source>
        <dbReference type="ARBA" id="ARBA00023239"/>
    </source>
</evidence>
<comment type="function">
    <text evidence="4">Component of a hydro-lyase that catalyzes the dehydration of mevalonate 5-phosphate (MVA5P) to form trans-anhydromevalonate 5-phosphate (tAHMP). Involved in the archaeal mevalonate (MVA) pathway, which provides fundamental precursors for isoprenoid biosynthesis, such as isopentenyl diphosphate (IPP) and dimethylallyl diphosphate (DMAPP).</text>
</comment>
<comment type="subunit">
    <text evidence="6">Heterodimer composed of a large subunit (PMDh-L) and a small subunit (PMDh-S).</text>
</comment>
<dbReference type="AlphaFoldDB" id="A0A2R6BC58"/>
<dbReference type="InterPro" id="IPR007506">
    <property type="entry name" value="PMDh-L-like_dom"/>
</dbReference>
<dbReference type="EMBL" id="NEXH01000003">
    <property type="protein sequence ID" value="PSN96249.1"/>
    <property type="molecule type" value="Genomic_DNA"/>
</dbReference>
<dbReference type="CDD" id="cd01355">
    <property type="entry name" value="AcnX"/>
    <property type="match status" value="1"/>
</dbReference>
<feature type="domain" description="Phosphomevalonate dehydratase large subunit-like" evidence="9">
    <location>
        <begin position="1"/>
        <end position="388"/>
    </location>
</feature>
<evidence type="ECO:0000256" key="4">
    <source>
        <dbReference type="ARBA" id="ARBA00045299"/>
    </source>
</evidence>
<dbReference type="Proteomes" id="UP000241284">
    <property type="component" value="Unassembled WGS sequence"/>
</dbReference>
<evidence type="ECO:0000256" key="6">
    <source>
        <dbReference type="ARBA" id="ARBA00046520"/>
    </source>
</evidence>
<comment type="catalytic activity">
    <reaction evidence="3">
        <text>(R)-5-phosphomevalonate = (2E)-3-methyl-5-phosphooxypent-2-enoate + H2O</text>
        <dbReference type="Rhea" id="RHEA:78975"/>
        <dbReference type="ChEBI" id="CHEBI:15377"/>
        <dbReference type="ChEBI" id="CHEBI:58146"/>
        <dbReference type="ChEBI" id="CHEBI:229665"/>
        <dbReference type="EC" id="4.2.1.182"/>
    </reaction>
    <physiologicalReaction direction="left-to-right" evidence="3">
        <dbReference type="Rhea" id="RHEA:78976"/>
    </physiologicalReaction>
</comment>
<proteinExistence type="inferred from homology"/>
<dbReference type="EC" id="4.2.1.182" evidence="7"/>
<keyword evidence="1" id="KW-0408">Iron</keyword>
<keyword evidence="2" id="KW-0456">Lyase</keyword>
<dbReference type="PANTHER" id="PTHR36577">
    <property type="entry name" value="DUF521 DOMAIN PROTEIN (AFU_ORTHOLOGUE AFUA_6G00490)"/>
    <property type="match status" value="1"/>
</dbReference>
<evidence type="ECO:0000313" key="11">
    <source>
        <dbReference type="Proteomes" id="UP000241284"/>
    </source>
</evidence>
<organism evidence="10 11">
    <name type="scientific">Candidatus Marsarchaeota G2 archaeon ECH_B_2</name>
    <dbReference type="NCBI Taxonomy" id="1978160"/>
    <lineage>
        <taxon>Archaea</taxon>
        <taxon>Candidatus Marsarchaeota</taxon>
        <taxon>Candidatus Marsarchaeota group 2</taxon>
    </lineage>
</organism>
<dbReference type="GO" id="GO:0016829">
    <property type="term" value="F:lyase activity"/>
    <property type="evidence" value="ECO:0007669"/>
    <property type="project" value="UniProtKB-KW"/>
</dbReference>
<evidence type="ECO:0000256" key="3">
    <source>
        <dbReference type="ARBA" id="ARBA00045120"/>
    </source>
</evidence>
<dbReference type="Pfam" id="PF04412">
    <property type="entry name" value="AcnX"/>
    <property type="match status" value="1"/>
</dbReference>
<comment type="caution">
    <text evidence="10">The sequence shown here is derived from an EMBL/GenBank/DDBJ whole genome shotgun (WGS) entry which is preliminary data.</text>
</comment>
<reference evidence="10 11" key="1">
    <citation type="submission" date="2017-04" db="EMBL/GenBank/DDBJ databases">
        <title>Novel microbial lineages endemic to geothermal iron-oxide mats fill important gaps in the evolutionary history of Archaea.</title>
        <authorList>
            <person name="Jay Z.J."/>
            <person name="Beam J.P."/>
            <person name="Dlakic M."/>
            <person name="Rusch D.B."/>
            <person name="Kozubal M.A."/>
            <person name="Inskeep W.P."/>
        </authorList>
    </citation>
    <scope>NUCLEOTIDE SEQUENCE [LARGE SCALE GENOMIC DNA]</scope>
    <source>
        <strain evidence="10">ECH_B_2</strain>
    </source>
</reference>
<sequence length="395" mass="42798">MYLTKTQERMLAGEFGEASSKAMEILVALGKIYGAPRLVRCTSAQISGVSYKNIGDAGADFLWDLAQKGARVRIPSYINPAGMDLNRFEEMRLDHKFIEGQNRILQAYRKMGVNLSLTCAPYQIGVEPHLGEHVAWAESSAVIFANSVLGAMTNRESGVSALCSAITGYTPYYGYHLTSNRVATLLVRVDAELTDPVDYAVLGSYVGRVAGERVVAFRGINPSREDLKALGAALASTGAVALFFVEDVTPEWRLSDKPEVADVSQADLKKEADKLGGSAPSAEVITIGCPHASIEEIGRLARILTNRKLTKPLYVYTSRQVKSQADQLGYTKIIEDAGGKIYCDTCMVVSPIDRMGVSSIEVASAKAAYYSPMMSHVNVRLAPLEKIILEASEAV</sequence>